<comment type="caution">
    <text evidence="1">The sequence shown here is derived from an EMBL/GenBank/DDBJ whole genome shotgun (WGS) entry which is preliminary data.</text>
</comment>
<evidence type="ECO:0000313" key="1">
    <source>
        <dbReference type="EMBL" id="KAJ7951038.1"/>
    </source>
</evidence>
<gene>
    <name evidence="1" type="ORF">O6P43_027142</name>
</gene>
<name>A0AAD7L494_QUISA</name>
<protein>
    <submittedName>
        <fullName evidence="1">Fructokinase</fullName>
    </submittedName>
</protein>
<reference evidence="1" key="1">
    <citation type="journal article" date="2023" name="Science">
        <title>Elucidation of the pathway for biosynthesis of saponin adjuvants from the soapbark tree.</title>
        <authorList>
            <person name="Reed J."/>
            <person name="Orme A."/>
            <person name="El-Demerdash A."/>
            <person name="Owen C."/>
            <person name="Martin L.B.B."/>
            <person name="Misra R.C."/>
            <person name="Kikuchi S."/>
            <person name="Rejzek M."/>
            <person name="Martin A.C."/>
            <person name="Harkess A."/>
            <person name="Leebens-Mack J."/>
            <person name="Louveau T."/>
            <person name="Stephenson M.J."/>
            <person name="Osbourn A."/>
        </authorList>
    </citation>
    <scope>NUCLEOTIDE SEQUENCE</scope>
    <source>
        <strain evidence="1">S10</strain>
    </source>
</reference>
<dbReference type="AlphaFoldDB" id="A0AAD7L494"/>
<dbReference type="Proteomes" id="UP001163823">
    <property type="component" value="Chromosome 11"/>
</dbReference>
<proteinExistence type="predicted"/>
<dbReference type="KEGG" id="qsa:O6P43_027142"/>
<dbReference type="EMBL" id="JARAOO010000011">
    <property type="protein sequence ID" value="KAJ7951038.1"/>
    <property type="molecule type" value="Genomic_DNA"/>
</dbReference>
<evidence type="ECO:0000313" key="2">
    <source>
        <dbReference type="Proteomes" id="UP001163823"/>
    </source>
</evidence>
<organism evidence="1 2">
    <name type="scientific">Quillaja saponaria</name>
    <name type="common">Soap bark tree</name>
    <dbReference type="NCBI Taxonomy" id="32244"/>
    <lineage>
        <taxon>Eukaryota</taxon>
        <taxon>Viridiplantae</taxon>
        <taxon>Streptophyta</taxon>
        <taxon>Embryophyta</taxon>
        <taxon>Tracheophyta</taxon>
        <taxon>Spermatophyta</taxon>
        <taxon>Magnoliopsida</taxon>
        <taxon>eudicotyledons</taxon>
        <taxon>Gunneridae</taxon>
        <taxon>Pentapetalae</taxon>
        <taxon>rosids</taxon>
        <taxon>fabids</taxon>
        <taxon>Fabales</taxon>
        <taxon>Quillajaceae</taxon>
        <taxon>Quillaja</taxon>
    </lineage>
</organism>
<sequence>MGSSKSHSGNSNGGKGKGSLAICSGDMLINFEPTFAGVSFAESPQFKKASGGALLMLQFGIKIMRISSFY</sequence>
<accession>A0AAD7L494</accession>
<keyword evidence="2" id="KW-1185">Reference proteome</keyword>